<accession>A0AAI8YLY6</accession>
<evidence type="ECO:0000313" key="2">
    <source>
        <dbReference type="EMBL" id="CAJ2509647.1"/>
    </source>
</evidence>
<dbReference type="AlphaFoldDB" id="A0AAI8YLY6"/>
<dbReference type="InterPro" id="IPR050855">
    <property type="entry name" value="NDM-1-like"/>
</dbReference>
<dbReference type="Pfam" id="PF00753">
    <property type="entry name" value="Lactamase_B"/>
    <property type="match status" value="1"/>
</dbReference>
<protein>
    <submittedName>
        <fullName evidence="2">Uu.00g146730.m01.CDS01</fullName>
    </submittedName>
</protein>
<dbReference type="SUPFAM" id="SSF56281">
    <property type="entry name" value="Metallo-hydrolase/oxidoreductase"/>
    <property type="match status" value="1"/>
</dbReference>
<organism evidence="2 3">
    <name type="scientific">Anthostomella pinea</name>
    <dbReference type="NCBI Taxonomy" id="933095"/>
    <lineage>
        <taxon>Eukaryota</taxon>
        <taxon>Fungi</taxon>
        <taxon>Dikarya</taxon>
        <taxon>Ascomycota</taxon>
        <taxon>Pezizomycotina</taxon>
        <taxon>Sordariomycetes</taxon>
        <taxon>Xylariomycetidae</taxon>
        <taxon>Xylariales</taxon>
        <taxon>Xylariaceae</taxon>
        <taxon>Anthostomella</taxon>
    </lineage>
</organism>
<evidence type="ECO:0000259" key="1">
    <source>
        <dbReference type="SMART" id="SM00849"/>
    </source>
</evidence>
<dbReference type="SMART" id="SM00849">
    <property type="entry name" value="Lactamase_B"/>
    <property type="match status" value="1"/>
</dbReference>
<dbReference type="PANTHER" id="PTHR42951:SF4">
    <property type="entry name" value="ACYL-COENZYME A THIOESTERASE MBLAC2"/>
    <property type="match status" value="1"/>
</dbReference>
<dbReference type="Gene3D" id="3.60.15.10">
    <property type="entry name" value="Ribonuclease Z/Hydroxyacylglutathione hydrolase-like"/>
    <property type="match status" value="1"/>
</dbReference>
<name>A0AAI8YLY6_9PEZI</name>
<dbReference type="InterPro" id="IPR036866">
    <property type="entry name" value="RibonucZ/Hydroxyglut_hydro"/>
</dbReference>
<comment type="caution">
    <text evidence="2">The sequence shown here is derived from an EMBL/GenBank/DDBJ whole genome shotgun (WGS) entry which is preliminary data.</text>
</comment>
<dbReference type="Proteomes" id="UP001295740">
    <property type="component" value="Unassembled WGS sequence"/>
</dbReference>
<evidence type="ECO:0000313" key="3">
    <source>
        <dbReference type="Proteomes" id="UP001295740"/>
    </source>
</evidence>
<dbReference type="InterPro" id="IPR001279">
    <property type="entry name" value="Metallo-B-lactamas"/>
</dbReference>
<dbReference type="EMBL" id="CAUWAG010000012">
    <property type="protein sequence ID" value="CAJ2509647.1"/>
    <property type="molecule type" value="Genomic_DNA"/>
</dbReference>
<keyword evidence="3" id="KW-1185">Reference proteome</keyword>
<sequence>MEQARRSLDDGSIVRQEDIDNASHLTAAQSTNLGNALSRAWGLYKETSQGRSEQDYRRDILERTSDSIRISLRKPNISSFTTKRTSPTTFVIQERDAYKEHPLIYAKLHPKADVVVLTDTGCDEPDEQHKTARYIHLREYLEHCPVSANHDKPINPDGKRRYIIIQTHCHYDHTFGIPQFLSSHGIEIVASAAGRDFFESDLTRNGEFEHTGRPTPDYQVSKWAEAFEQLKYPFHQVDEDRHVEVDMGMTVLHTPGHTPDELAWYDHEEMHLYVGDSFYREGEDGLPIIFPVKGSLIEWVFSMQKLAVFVRGENARAASVVATSEQTTESDEDDWVHIPQPTKARRVLVSCAHQTYAVDSADVLAELEAFSFQCFIGKVPVVDSQTLRGETFDTWREKGDDRTPMSIQAPRRLMEEARKFFGSRPGDASRMPFVWE</sequence>
<gene>
    <name evidence="2" type="ORF">KHLLAP_LOCUS10115</name>
</gene>
<dbReference type="PANTHER" id="PTHR42951">
    <property type="entry name" value="METALLO-BETA-LACTAMASE DOMAIN-CONTAINING"/>
    <property type="match status" value="1"/>
</dbReference>
<dbReference type="CDD" id="cd06262">
    <property type="entry name" value="metallo-hydrolase-like_MBL-fold"/>
    <property type="match status" value="1"/>
</dbReference>
<reference evidence="2" key="1">
    <citation type="submission" date="2023-10" db="EMBL/GenBank/DDBJ databases">
        <authorList>
            <person name="Hackl T."/>
        </authorList>
    </citation>
    <scope>NUCLEOTIDE SEQUENCE</scope>
</reference>
<feature type="domain" description="Metallo-beta-lactamase" evidence="1">
    <location>
        <begin position="101"/>
        <end position="325"/>
    </location>
</feature>
<proteinExistence type="predicted"/>